<dbReference type="Gene3D" id="1.10.10.60">
    <property type="entry name" value="Homeodomain-like"/>
    <property type="match status" value="1"/>
</dbReference>
<dbReference type="PANTHER" id="PTHR43436:SF1">
    <property type="entry name" value="TRANSCRIPTIONAL REGULATORY PROTEIN"/>
    <property type="match status" value="1"/>
</dbReference>
<dbReference type="Proteomes" id="UP000199305">
    <property type="component" value="Unassembled WGS sequence"/>
</dbReference>
<dbReference type="GO" id="GO:0003700">
    <property type="term" value="F:DNA-binding transcription factor activity"/>
    <property type="evidence" value="ECO:0007669"/>
    <property type="project" value="InterPro"/>
</dbReference>
<evidence type="ECO:0000313" key="4">
    <source>
        <dbReference type="EMBL" id="SDJ68783.1"/>
    </source>
</evidence>
<dbReference type="EMBL" id="FNFH01000001">
    <property type="protein sequence ID" value="SDJ68783.1"/>
    <property type="molecule type" value="Genomic_DNA"/>
</dbReference>
<dbReference type="STRING" id="658219.SAMN05216212_0703"/>
<dbReference type="InterPro" id="IPR018060">
    <property type="entry name" value="HTH_AraC"/>
</dbReference>
<evidence type="ECO:0000256" key="2">
    <source>
        <dbReference type="ARBA" id="ARBA00023163"/>
    </source>
</evidence>
<name>A0A1G8VSB3_9GAMM</name>
<dbReference type="SMART" id="SM00342">
    <property type="entry name" value="HTH_ARAC"/>
    <property type="match status" value="1"/>
</dbReference>
<dbReference type="AlphaFoldDB" id="A0A1G8VSB3"/>
<keyword evidence="2" id="KW-0804">Transcription</keyword>
<accession>A0A1G8VSB3</accession>
<feature type="domain" description="HTH araC/xylS-type" evidence="3">
    <location>
        <begin position="215"/>
        <end position="313"/>
    </location>
</feature>
<dbReference type="PANTHER" id="PTHR43436">
    <property type="entry name" value="ARAC-FAMILY TRANSCRIPTIONAL REGULATOR"/>
    <property type="match status" value="1"/>
</dbReference>
<dbReference type="Pfam" id="PF12833">
    <property type="entry name" value="HTH_18"/>
    <property type="match status" value="1"/>
</dbReference>
<keyword evidence="1" id="KW-0805">Transcription regulation</keyword>
<evidence type="ECO:0000256" key="1">
    <source>
        <dbReference type="ARBA" id="ARBA00023015"/>
    </source>
</evidence>
<reference evidence="5" key="1">
    <citation type="submission" date="2016-10" db="EMBL/GenBank/DDBJ databases">
        <authorList>
            <person name="Varghese N."/>
            <person name="Submissions S."/>
        </authorList>
    </citation>
    <scope>NUCLEOTIDE SEQUENCE [LARGE SCALE GENOMIC DNA]</scope>
    <source>
        <strain evidence="5">CGMCC 1.10658</strain>
    </source>
</reference>
<evidence type="ECO:0000259" key="3">
    <source>
        <dbReference type="PROSITE" id="PS01124"/>
    </source>
</evidence>
<dbReference type="SUPFAM" id="SSF46689">
    <property type="entry name" value="Homeodomain-like"/>
    <property type="match status" value="2"/>
</dbReference>
<protein>
    <submittedName>
        <fullName evidence="4">Transcriptional regulator, AraC family</fullName>
    </submittedName>
</protein>
<sequence>MGAMPTLHSGPAVADATLEPARQRLASTMQRLLPGEGLLEAPVEGVTLFRAESDLNCTSSVLEPCLGFIVQGNKLMQFGDREMVYGPLNFLACSVHMPVTGHVLGASPKSPHLGIKLTVDPAEVSELVLELGERAPALESGGNCDDSSCGLRVARINRGILGTLSRLVELADTPADAKILAPLARRELIYRVLVSEMGPHLRKLSVADSQSSRIARVIGILQERYAEPLRVRELAGIANMSESSLYHSFKQVTRLSPLQFQKKLRLHEARRLMLAEGLEAASASYRVGYESPSQFSREYSRMFGAPPRADINKLRGGQSIPA</sequence>
<evidence type="ECO:0000313" key="5">
    <source>
        <dbReference type="Proteomes" id="UP000199305"/>
    </source>
</evidence>
<proteinExistence type="predicted"/>
<dbReference type="PROSITE" id="PS01124">
    <property type="entry name" value="HTH_ARAC_FAMILY_2"/>
    <property type="match status" value="1"/>
</dbReference>
<gene>
    <name evidence="4" type="ORF">SAMN05216212_0703</name>
</gene>
<keyword evidence="5" id="KW-1185">Reference proteome</keyword>
<dbReference type="InterPro" id="IPR009057">
    <property type="entry name" value="Homeodomain-like_sf"/>
</dbReference>
<dbReference type="Pfam" id="PF06719">
    <property type="entry name" value="AraC_N"/>
    <property type="match status" value="1"/>
</dbReference>
<dbReference type="InterPro" id="IPR009594">
    <property type="entry name" value="Tscrpt_reg_HTH_AraC_N"/>
</dbReference>
<organism evidence="4 5">
    <name type="scientific">Microbulbifer yueqingensis</name>
    <dbReference type="NCBI Taxonomy" id="658219"/>
    <lineage>
        <taxon>Bacteria</taxon>
        <taxon>Pseudomonadati</taxon>
        <taxon>Pseudomonadota</taxon>
        <taxon>Gammaproteobacteria</taxon>
        <taxon>Cellvibrionales</taxon>
        <taxon>Microbulbiferaceae</taxon>
        <taxon>Microbulbifer</taxon>
    </lineage>
</organism>
<dbReference type="GO" id="GO:0043565">
    <property type="term" value="F:sequence-specific DNA binding"/>
    <property type="evidence" value="ECO:0007669"/>
    <property type="project" value="InterPro"/>
</dbReference>